<accession>A0AAJ1WY60</accession>
<sequence length="2115" mass="203891">MPPFYGQLRVPACGQNACDPRQLLVSSVAVLALIAAMPARAAERPVPQVTVGADGWNGQANAVLSNVEATPGQNGGDLSLIDVDPASAGRDADATIAIGSKGGRGGRGDTRAWASVPGAQGGRGGAVTATLAEDVTGQGEQVGYVTRNGVSELDFKPIPRFWVYSRGGNGGDAQKDVGGGGDAGPASLTLSSRVSTEGQAFLGVRVSAIGGNAGAGGTDADQTASRRGGAGGPASLTVTRSGQVITDGVGATAVIVESIGGAGSIRGSGTAFSNPFVTQGGAGGTARLDMSGTIRTSGDYALGGLVQSIGGNGGSQPDAGGRPGGRGGDGGTVTVTQRGTVVTEGDYALGLVAQSVGGPGGQGGGGVFGGGSGGDAAPGGTVTLTNSGTVTTSGAGATGLVAQSIGGGSALSALPLTALEVAPKTTGGGAGGISYWFGRGGTGGTGGAGGTATIINEGGRVLTEGSTAFGVLAQSIGGSGGSGGGSFPAGAFFSVGLGGSGGGGGNGGLARFTGIGGLVETAGDGSTAVLVQSIGGGGGVGGDVKSIAVGAVISASWAIGGSGGKGGNGGEARIESSTTVTTSGYGANGLSVLSIGGGGGVGGLASATAITAPLVTPSGQALPSFAFSTAIGGSGGDGGNGGVAGVINSGLVTTYGDSAIGLLALSVGGGGGIGGDAAAYALAVAPPGQTAVSASSTLGGTGGGGGNGGTVTAENSGVVRTSGDGAIGIAAQSIGGGGGNGGGATATSNSLSLKQNVTVSRSIGGTAGVAGIGGAVTVTQSGSVTTGGADAVGILAQSIGGGGGNGGNASSLAAPGFSFDTTLNSLVGKLPIADSLSVTETIGGGTGKGNAGGLVTVTNRGAITTGGSNAHGIEAQSIGGGGGNGGTVSGSAVGKLAVNLTLGGKGGRGGSGGDVTVTNAAGGVIATSGDGSHGIAAQSIGGGGGMGGSVAARDISNPDTVGAIWKQIKKTIGITAYEEWAKDKTNKDDLDQFLKDIKTSDTYKKLADELKNSDFGKALKSYSTGVSNYLEAQKKGANKLPDASFTLSLGGSGAEGGNGGAVSVENGGTIVTRGIGSHGILAQSIGGGGGQGGLSFAEATNKTNLTATLGGTGGSGNTGGTVKILNTGSVATLEDAAYGLYAQSIGGGGGNGVAGSVTNSSANKGLTLNLTVGGSGGTGANGRWVRVENRGSVTTSGAEAHAVVAQSIGGGGGSFSVPSAGTDDEKTDTAAAENGTAASAKGASEGKSETGAAKKSGGKSDAQALADALLSALDIERIAPPEKPTQVSEKSGSLTLGGSGRMAGDGGIVTVVQSGTIATSGFGAVGILAQSIGGGGGLASVAAGPGGHKYTFGIGGAGGASGNGGPVTVSLAAGAQVSTTGDAAPALLLQSIGGGGGYGGAHQVMGYAVPYALRDGSNGDGGDIRVTLEDGSAIRTTGAQSHGVFTQSLGGGGGLILDLTGPAAGASGQNRPNSTGKGGDITIDASGSIIASGLDANAIFAQSGVQRTDGSLEPDRERGGRINLRVNDLVTGGSGTGAAIHIDGGRYNTIVIGGRAVVSAASGRAIVGAFSAGEINNYGTVIGDVDLAAGQAGSVTFINGGFQNTTATSAILRTGPDGVIALGPNGRLHNSAILDIGGVGRVARATVTGSFAQSEYGRLLVDVAPLAPEGALRADLLTVTGTASLKGVVEPHLIGGLLPGQYTFLRAGRIMESSAMATGGSIHSGAVPISWSIVASGDSLSLVPRARFTEPTGVTLTSDQRSVAQGLQDAWDGNTTKLGTLYGRFLSVDSQKAYAAALDELKPESNQDNLTDRTLDTRKGLQRAMSCPAFTGTGTLLREGECVWGRITSAHTTQSATADDVGYHQSALSYQSGLQTEFAPDWFFGLTGAYTRALQSDPDRITGTTSDAGDVSAALKHQIGPWLLAASANLGYAWADNKRLIDFGGTTATARSKSGILTAGGRLRASYQVLFGDWYLKPYADLDLLYSYSPAYSETGAPGFNLDMRPVAKTLVAFSPMLEIGGRIDLDEGRWIRPFGTFGVTLLSDDHFTGKASFQGTGALGLFSTESAIPDRLGELGLGFQISLGGGIEVTGEYQGQVGDHFLSHAGTARMQLRF</sequence>
<comment type="caution">
    <text evidence="4">The sequence shown here is derived from an EMBL/GenBank/DDBJ whole genome shotgun (WGS) entry which is preliminary data.</text>
</comment>
<protein>
    <recommendedName>
        <fullName evidence="3">Autotransporter domain-containing protein</fullName>
    </recommendedName>
</protein>
<dbReference type="SMART" id="SM00869">
    <property type="entry name" value="Autotransporter"/>
    <property type="match status" value="1"/>
</dbReference>
<dbReference type="InterPro" id="IPR005546">
    <property type="entry name" value="Autotransporte_beta"/>
</dbReference>
<feature type="region of interest" description="Disordered" evidence="1">
    <location>
        <begin position="1278"/>
        <end position="1299"/>
    </location>
</feature>
<dbReference type="Proteomes" id="UP001223420">
    <property type="component" value="Unassembled WGS sequence"/>
</dbReference>
<feature type="signal peptide" evidence="2">
    <location>
        <begin position="1"/>
        <end position="41"/>
    </location>
</feature>
<name>A0AAJ1WY60_9HYPH</name>
<feature type="compositionally biased region" description="Low complexity" evidence="1">
    <location>
        <begin position="218"/>
        <end position="227"/>
    </location>
</feature>
<dbReference type="PROSITE" id="PS51208">
    <property type="entry name" value="AUTOTRANSPORTER"/>
    <property type="match status" value="1"/>
</dbReference>
<feature type="compositionally biased region" description="Low complexity" evidence="1">
    <location>
        <begin position="1229"/>
        <end position="1245"/>
    </location>
</feature>
<feature type="compositionally biased region" description="Polar residues" evidence="1">
    <location>
        <begin position="1285"/>
        <end position="1294"/>
    </location>
</feature>
<feature type="region of interest" description="Disordered" evidence="1">
    <location>
        <begin position="307"/>
        <end position="334"/>
    </location>
</feature>
<feature type="region of interest" description="Disordered" evidence="1">
    <location>
        <begin position="213"/>
        <end position="236"/>
    </location>
</feature>
<evidence type="ECO:0000256" key="1">
    <source>
        <dbReference type="SAM" id="MobiDB-lite"/>
    </source>
</evidence>
<keyword evidence="2" id="KW-0732">Signal</keyword>
<dbReference type="SUPFAM" id="SSF103515">
    <property type="entry name" value="Autotransporter"/>
    <property type="match status" value="1"/>
</dbReference>
<dbReference type="EMBL" id="JAUSWL010000012">
    <property type="protein sequence ID" value="MDQ0546162.1"/>
    <property type="molecule type" value="Genomic_DNA"/>
</dbReference>
<evidence type="ECO:0000313" key="5">
    <source>
        <dbReference type="Proteomes" id="UP001223420"/>
    </source>
</evidence>
<feature type="compositionally biased region" description="Gly residues" evidence="1">
    <location>
        <begin position="321"/>
        <end position="331"/>
    </location>
</feature>
<dbReference type="RefSeq" id="WP_230367563.1">
    <property type="nucleotide sequence ID" value="NZ_JAJALK010000013.1"/>
</dbReference>
<reference evidence="4" key="1">
    <citation type="submission" date="2023-07" db="EMBL/GenBank/DDBJ databases">
        <title>Genomic Encyclopedia of Type Strains, Phase IV (KMG-IV): sequencing the most valuable type-strain genomes for metagenomic binning, comparative biology and taxonomic classification.</title>
        <authorList>
            <person name="Goeker M."/>
        </authorList>
    </citation>
    <scope>NUCLEOTIDE SEQUENCE</scope>
    <source>
        <strain evidence="4">DSM 19569</strain>
    </source>
</reference>
<feature type="region of interest" description="Disordered" evidence="1">
    <location>
        <begin position="1207"/>
        <end position="1259"/>
    </location>
</feature>
<proteinExistence type="predicted"/>
<feature type="domain" description="Autotransporter" evidence="3">
    <location>
        <begin position="1836"/>
        <end position="2115"/>
    </location>
</feature>
<organism evidence="4 5">
    <name type="scientific">Methylobacterium brachiatum</name>
    <dbReference type="NCBI Taxonomy" id="269660"/>
    <lineage>
        <taxon>Bacteria</taxon>
        <taxon>Pseudomonadati</taxon>
        <taxon>Pseudomonadota</taxon>
        <taxon>Alphaproteobacteria</taxon>
        <taxon>Hyphomicrobiales</taxon>
        <taxon>Methylobacteriaceae</taxon>
        <taxon>Methylobacterium</taxon>
    </lineage>
</organism>
<evidence type="ECO:0000259" key="3">
    <source>
        <dbReference type="PROSITE" id="PS51208"/>
    </source>
</evidence>
<dbReference type="InterPro" id="IPR036709">
    <property type="entry name" value="Autotransporte_beta_dom_sf"/>
</dbReference>
<evidence type="ECO:0000256" key="2">
    <source>
        <dbReference type="SAM" id="SignalP"/>
    </source>
</evidence>
<feature type="chain" id="PRO_5042538713" description="Autotransporter domain-containing protein" evidence="2">
    <location>
        <begin position="42"/>
        <end position="2115"/>
    </location>
</feature>
<evidence type="ECO:0000313" key="4">
    <source>
        <dbReference type="EMBL" id="MDQ0546162.1"/>
    </source>
</evidence>
<gene>
    <name evidence="4" type="ORF">QO001_005111</name>
</gene>